<protein>
    <recommendedName>
        <fullName evidence="3">Thioredoxin domain-containing protein</fullName>
    </recommendedName>
</protein>
<dbReference type="SUPFAM" id="SSF52833">
    <property type="entry name" value="Thioredoxin-like"/>
    <property type="match status" value="1"/>
</dbReference>
<dbReference type="Proteomes" id="UP000464754">
    <property type="component" value="Chromosome"/>
</dbReference>
<evidence type="ECO:0000313" key="1">
    <source>
        <dbReference type="EMBL" id="BBK23938.1"/>
    </source>
</evidence>
<dbReference type="InterPro" id="IPR046698">
    <property type="entry name" value="PedC-like"/>
</dbReference>
<evidence type="ECO:0008006" key="3">
    <source>
        <dbReference type="Google" id="ProtNLM"/>
    </source>
</evidence>
<dbReference type="EMBL" id="AP019695">
    <property type="protein sequence ID" value="BBK23938.1"/>
    <property type="molecule type" value="Genomic_DNA"/>
</dbReference>
<reference evidence="2" key="1">
    <citation type="submission" date="2019-05" db="EMBL/GenBank/DDBJ databases">
        <title>Complete genome sequencing of Absiella argi strain JCM 30884.</title>
        <authorList>
            <person name="Sakamoto M."/>
            <person name="Murakami T."/>
            <person name="Mori H."/>
        </authorList>
    </citation>
    <scope>NUCLEOTIDE SEQUENCE [LARGE SCALE GENOMIC DNA]</scope>
    <source>
        <strain evidence="2">JCM 30884</strain>
    </source>
</reference>
<dbReference type="AlphaFoldDB" id="A0A6N4TM90"/>
<dbReference type="Pfam" id="PF20207">
    <property type="entry name" value="DUF6568"/>
    <property type="match status" value="1"/>
</dbReference>
<dbReference type="PROSITE" id="PS51257">
    <property type="entry name" value="PROKAR_LIPOPROTEIN"/>
    <property type="match status" value="1"/>
</dbReference>
<keyword evidence="2" id="KW-1185">Reference proteome</keyword>
<sequence>MKIIKYIFLSISILFLIGCQSTYERNTDSGKVIQITLAELVEKMDEKETFAVMFTQSMCGYCQEFKGILSEYQENHGFIMYEVILDYENATPNENLAIIKPYFSDFSTTPGIFFVENGSNKSHLKDKNGTIDKENLDSWILQNKIDKK</sequence>
<gene>
    <name evidence="1" type="ORF">Aargi30884_28410</name>
</gene>
<dbReference type="InterPro" id="IPR036249">
    <property type="entry name" value="Thioredoxin-like_sf"/>
</dbReference>
<proteinExistence type="predicted"/>
<dbReference type="RefSeq" id="WP_118277838.1">
    <property type="nucleotide sequence ID" value="NZ_AP019695.1"/>
</dbReference>
<dbReference type="Gene3D" id="3.40.30.10">
    <property type="entry name" value="Glutaredoxin"/>
    <property type="match status" value="1"/>
</dbReference>
<name>A0A6N4TM90_9FIRM</name>
<accession>A0A6N4TM90</accession>
<dbReference type="KEGG" id="aarg:Aargi30884_28410"/>
<evidence type="ECO:0000313" key="2">
    <source>
        <dbReference type="Proteomes" id="UP000464754"/>
    </source>
</evidence>
<organism evidence="1 2">
    <name type="scientific">Amedibacterium intestinale</name>
    <dbReference type="NCBI Taxonomy" id="2583452"/>
    <lineage>
        <taxon>Bacteria</taxon>
        <taxon>Bacillati</taxon>
        <taxon>Bacillota</taxon>
        <taxon>Erysipelotrichia</taxon>
        <taxon>Erysipelotrichales</taxon>
        <taxon>Erysipelotrichaceae</taxon>
        <taxon>Amedibacterium</taxon>
    </lineage>
</organism>